<feature type="region of interest" description="Disordered" evidence="1">
    <location>
        <begin position="299"/>
        <end position="418"/>
    </location>
</feature>
<dbReference type="AlphaFoldDB" id="A0A9J6FPQ0"/>
<organism evidence="2 3">
    <name type="scientific">Haemaphysalis longicornis</name>
    <name type="common">Bush tick</name>
    <dbReference type="NCBI Taxonomy" id="44386"/>
    <lineage>
        <taxon>Eukaryota</taxon>
        <taxon>Metazoa</taxon>
        <taxon>Ecdysozoa</taxon>
        <taxon>Arthropoda</taxon>
        <taxon>Chelicerata</taxon>
        <taxon>Arachnida</taxon>
        <taxon>Acari</taxon>
        <taxon>Parasitiformes</taxon>
        <taxon>Ixodida</taxon>
        <taxon>Ixodoidea</taxon>
        <taxon>Ixodidae</taxon>
        <taxon>Haemaphysalinae</taxon>
        <taxon>Haemaphysalis</taxon>
    </lineage>
</organism>
<reference evidence="2 3" key="1">
    <citation type="journal article" date="2020" name="Cell">
        <title>Large-Scale Comparative Analyses of Tick Genomes Elucidate Their Genetic Diversity and Vector Capacities.</title>
        <authorList>
            <consortium name="Tick Genome and Microbiome Consortium (TIGMIC)"/>
            <person name="Jia N."/>
            <person name="Wang J."/>
            <person name="Shi W."/>
            <person name="Du L."/>
            <person name="Sun Y."/>
            <person name="Zhan W."/>
            <person name="Jiang J.F."/>
            <person name="Wang Q."/>
            <person name="Zhang B."/>
            <person name="Ji P."/>
            <person name="Bell-Sakyi L."/>
            <person name="Cui X.M."/>
            <person name="Yuan T.T."/>
            <person name="Jiang B.G."/>
            <person name="Yang W.F."/>
            <person name="Lam T.T."/>
            <person name="Chang Q.C."/>
            <person name="Ding S.J."/>
            <person name="Wang X.J."/>
            <person name="Zhu J.G."/>
            <person name="Ruan X.D."/>
            <person name="Zhao L."/>
            <person name="Wei J.T."/>
            <person name="Ye R.Z."/>
            <person name="Que T.C."/>
            <person name="Du C.H."/>
            <person name="Zhou Y.H."/>
            <person name="Cheng J.X."/>
            <person name="Dai P.F."/>
            <person name="Guo W.B."/>
            <person name="Han X.H."/>
            <person name="Huang E.J."/>
            <person name="Li L.F."/>
            <person name="Wei W."/>
            <person name="Gao Y.C."/>
            <person name="Liu J.Z."/>
            <person name="Shao H.Z."/>
            <person name="Wang X."/>
            <person name="Wang C.C."/>
            <person name="Yang T.C."/>
            <person name="Huo Q.B."/>
            <person name="Li W."/>
            <person name="Chen H.Y."/>
            <person name="Chen S.E."/>
            <person name="Zhou L.G."/>
            <person name="Ni X.B."/>
            <person name="Tian J.H."/>
            <person name="Sheng Y."/>
            <person name="Liu T."/>
            <person name="Pan Y.S."/>
            <person name="Xia L.Y."/>
            <person name="Li J."/>
            <person name="Zhao F."/>
            <person name="Cao W.C."/>
        </authorList>
    </citation>
    <scope>NUCLEOTIDE SEQUENCE [LARGE SCALE GENOMIC DNA]</scope>
    <source>
        <strain evidence="2">HaeL-2018</strain>
    </source>
</reference>
<evidence type="ECO:0000256" key="1">
    <source>
        <dbReference type="SAM" id="MobiDB-lite"/>
    </source>
</evidence>
<dbReference type="Proteomes" id="UP000821853">
    <property type="component" value="Chromosome 2"/>
</dbReference>
<keyword evidence="3" id="KW-1185">Reference proteome</keyword>
<feature type="compositionally biased region" description="Low complexity" evidence="1">
    <location>
        <begin position="342"/>
        <end position="359"/>
    </location>
</feature>
<feature type="compositionally biased region" description="Low complexity" evidence="1">
    <location>
        <begin position="305"/>
        <end position="324"/>
    </location>
</feature>
<dbReference type="VEuPathDB" id="VectorBase:HLOH_044278"/>
<feature type="compositionally biased region" description="Low complexity" evidence="1">
    <location>
        <begin position="243"/>
        <end position="257"/>
    </location>
</feature>
<protein>
    <submittedName>
        <fullName evidence="2">Uncharacterized protein</fullName>
    </submittedName>
</protein>
<dbReference type="OrthoDB" id="265306at2759"/>
<evidence type="ECO:0000313" key="3">
    <source>
        <dbReference type="Proteomes" id="UP000821853"/>
    </source>
</evidence>
<comment type="caution">
    <text evidence="2">The sequence shown here is derived from an EMBL/GenBank/DDBJ whole genome shotgun (WGS) entry which is preliminary data.</text>
</comment>
<feature type="compositionally biased region" description="Low complexity" evidence="1">
    <location>
        <begin position="388"/>
        <end position="398"/>
    </location>
</feature>
<gene>
    <name evidence="2" type="ORF">HPB48_018817</name>
</gene>
<feature type="region of interest" description="Disordered" evidence="1">
    <location>
        <begin position="243"/>
        <end position="265"/>
    </location>
</feature>
<proteinExistence type="predicted"/>
<accession>A0A9J6FPQ0</accession>
<sequence length="487" mass="53392">MIHYHLEPSGVCVCIFIGSRQTTQLPRRADRTFLFRAHTHPPQRVVFRAHSNSLFRPLMQEQRRPPSVPLSLRILLFGRFSACFFCLCRRRRAPRATGFAFLAAPFRAEKLLPRVAGVFSFVLTRAGSAVGEDKEKGRKECARLPRGRNRKSAAPLWTEARSAAAGVVLLCSYGSPVFSVTPLRGGSSSKRWLPRFHFTRLTSLFASSSPVRAPCRGLPRKEARVRLSEGTTFFPGGSIVARSSGGRSVLSSSSPGRRMPRELADVQVVSRMPVPSSLYSSSSRSSLLYSSTSSLRSTSLDRRSASSTLRDSSSTSTTSYTSRLPPRPSLEHRSKVVSDLPRLSSRVVLDVSSGSSSRRSLTRQRSGDAISDAGSPVLTRYRDLGTDSPSSRASSPARTLPGRELQPPRIDPDATPRLEPQRVQWRKPLAAAPARQPGPRLGGLHLAGLVSPLAQPGLVHQLRGLRRLLVVRLLARTATRPQAFAHV</sequence>
<evidence type="ECO:0000313" key="2">
    <source>
        <dbReference type="EMBL" id="KAH9368150.1"/>
    </source>
</evidence>
<name>A0A9J6FPQ0_HAELO</name>
<dbReference type="EMBL" id="JABSTR010000004">
    <property type="protein sequence ID" value="KAH9368150.1"/>
    <property type="molecule type" value="Genomic_DNA"/>
</dbReference>